<dbReference type="InterPro" id="IPR036388">
    <property type="entry name" value="WH-like_DNA-bd_sf"/>
</dbReference>
<evidence type="ECO:0000259" key="3">
    <source>
        <dbReference type="Pfam" id="PF17782"/>
    </source>
</evidence>
<dbReference type="Pfam" id="PF25317">
    <property type="entry name" value="SAM_SMF"/>
    <property type="match status" value="1"/>
</dbReference>
<feature type="domain" description="DprA winged helix" evidence="3">
    <location>
        <begin position="316"/>
        <end position="360"/>
    </location>
</feature>
<evidence type="ECO:0000313" key="5">
    <source>
        <dbReference type="EMBL" id="AWH88490.1"/>
    </source>
</evidence>
<dbReference type="GO" id="GO:0009294">
    <property type="term" value="P:DNA-mediated transformation"/>
    <property type="evidence" value="ECO:0007669"/>
    <property type="project" value="InterPro"/>
</dbReference>
<dbReference type="RefSeq" id="WP_108900561.1">
    <property type="nucleotide sequence ID" value="NZ_CP029185.2"/>
</dbReference>
<dbReference type="Pfam" id="PF02481">
    <property type="entry name" value="DNA_processg_A"/>
    <property type="match status" value="1"/>
</dbReference>
<keyword evidence="6" id="KW-1185">Reference proteome</keyword>
<name>A0A2Y9TY79_9GAMM</name>
<protein>
    <submittedName>
        <fullName evidence="5">DNA-protecting protein DprA</fullName>
    </submittedName>
</protein>
<dbReference type="AlphaFoldDB" id="A0A2Y9TY79"/>
<gene>
    <name evidence="5" type="primary">dprA</name>
    <name evidence="5" type="ORF">HYN51_07965</name>
</gene>
<proteinExistence type="inferred from homology"/>
<dbReference type="PANTHER" id="PTHR43022">
    <property type="entry name" value="PROTEIN SMF"/>
    <property type="match status" value="1"/>
</dbReference>
<feature type="domain" description="Smf/DprA SLOG" evidence="2">
    <location>
        <begin position="74"/>
        <end position="283"/>
    </location>
</feature>
<dbReference type="NCBIfam" id="TIGR00732">
    <property type="entry name" value="dprA"/>
    <property type="match status" value="1"/>
</dbReference>
<dbReference type="EMBL" id="CP029185">
    <property type="protein sequence ID" value="AWH88490.1"/>
    <property type="molecule type" value="Genomic_DNA"/>
</dbReference>
<reference evidence="5 6" key="1">
    <citation type="journal article" date="2019" name="Int. J. Syst. Evol. Microbiol.">
        <title>Limnobaculum parvum gen. nov., sp. nov., isolated from a freshwater lake.</title>
        <authorList>
            <person name="Baek C."/>
            <person name="Shin S.K."/>
            <person name="Yi H."/>
        </authorList>
    </citation>
    <scope>NUCLEOTIDE SEQUENCE [LARGE SCALE GENOMIC DNA]</scope>
    <source>
        <strain evidence="5 6">HYN0051</strain>
    </source>
</reference>
<dbReference type="InterPro" id="IPR057338">
    <property type="entry name" value="DprA_SAM"/>
</dbReference>
<dbReference type="KEGG" id="lpv:HYN51_07965"/>
<evidence type="ECO:0000259" key="2">
    <source>
        <dbReference type="Pfam" id="PF02481"/>
    </source>
</evidence>
<dbReference type="InterPro" id="IPR003488">
    <property type="entry name" value="DprA"/>
</dbReference>
<dbReference type="PANTHER" id="PTHR43022:SF1">
    <property type="entry name" value="PROTEIN SMF"/>
    <property type="match status" value="1"/>
</dbReference>
<dbReference type="Gene3D" id="1.10.10.10">
    <property type="entry name" value="Winged helix-like DNA-binding domain superfamily/Winged helix DNA-binding domain"/>
    <property type="match status" value="1"/>
</dbReference>
<dbReference type="OrthoDB" id="9785707at2"/>
<dbReference type="InterPro" id="IPR041614">
    <property type="entry name" value="DprA_WH"/>
</dbReference>
<evidence type="ECO:0000313" key="6">
    <source>
        <dbReference type="Proteomes" id="UP000244908"/>
    </source>
</evidence>
<sequence length="377" mass="41476">MERDEWWLRLLMISGYKLSYIRRLRNVELSQIVFSEQLLPLLGFSREQTEAFLQVDQHQLIKNLDWLKGDDCHLVTYIDPEYPDLLRNISSAPLALFIKGERGNLAKPQLAVVGSRHYSHYGQIWASYFSQQLAASGLIITSGLAVGIDGISHQGALTAGGITIAVLGSGLARLHPRSHLGLAQKILENQGTLVSEFLPFEAPRAEYFPRRNRIISGLCLGVLVIEAGLRSGSLITAKYALEQGREVFAIPGPLDSRNSEGTHSLIQQGALLVAQPEDIIENLNSSLCWIAPLSSEPPIEPIPLLFSPDCPLVDSPLYAHVSHQPISVDIIAEKMSLPVTEVMIQLLELELSGVVQVVQGDISESGKQGDIKMVLIR</sequence>
<comment type="similarity">
    <text evidence="1">Belongs to the DprA/Smf family.</text>
</comment>
<dbReference type="InterPro" id="IPR057666">
    <property type="entry name" value="DrpA_SLOG"/>
</dbReference>
<dbReference type="Pfam" id="PF17782">
    <property type="entry name" value="WHD_DprA"/>
    <property type="match status" value="1"/>
</dbReference>
<organism evidence="5 6">
    <name type="scientific">Limnobaculum parvum</name>
    <dbReference type="NCBI Taxonomy" id="2172103"/>
    <lineage>
        <taxon>Bacteria</taxon>
        <taxon>Pseudomonadati</taxon>
        <taxon>Pseudomonadota</taxon>
        <taxon>Gammaproteobacteria</taxon>
        <taxon>Enterobacterales</taxon>
        <taxon>Budviciaceae</taxon>
        <taxon>Limnobaculum</taxon>
    </lineage>
</organism>
<evidence type="ECO:0000259" key="4">
    <source>
        <dbReference type="Pfam" id="PF25317"/>
    </source>
</evidence>
<accession>A0A2Y9TY79</accession>
<dbReference type="SUPFAM" id="SSF102405">
    <property type="entry name" value="MCP/YpsA-like"/>
    <property type="match status" value="1"/>
</dbReference>
<evidence type="ECO:0000256" key="1">
    <source>
        <dbReference type="ARBA" id="ARBA00006525"/>
    </source>
</evidence>
<feature type="domain" description="Smf/DprA SAM" evidence="4">
    <location>
        <begin position="1"/>
        <end position="60"/>
    </location>
</feature>
<dbReference type="Gene3D" id="3.40.50.450">
    <property type="match status" value="1"/>
</dbReference>
<dbReference type="Proteomes" id="UP000244908">
    <property type="component" value="Chromosome"/>
</dbReference>